<keyword evidence="4" id="KW-1185">Reference proteome</keyword>
<dbReference type="EMBL" id="JAEAOA010001512">
    <property type="protein sequence ID" value="KAK3595786.1"/>
    <property type="molecule type" value="Genomic_DNA"/>
</dbReference>
<sequence length="1649" mass="187782">MSTPTRFSDGQYTNWLKCSQSLIIMKEALHDYIDNEVKNLHGDITLKVSSIPCGSCTGKQCGSCSSKDIKLKHGNWNINCKNSVCDKWLQQILAVHDDPHNPTINWKNSDISQWPTDCYHIAKIFMPKGQDKTTKMPDDLDAPAILSLLKYCSWFRKDLPNTQILSDLIDIRNKVLHSGDLRVADSDKDSWIDLMIQLLSDLNIHGDAQSKLHMLKKEDIDINFRETEIRVFQKMVSGLVSYLTVVKGDMTSLQNSQSDLSQDMEQVRDSTMETTGKVDTVEADIESMRKSQEELKIIYDKMVSFFDKNPGILDKEITETMRIIGMDVQDLQSNLSRVETELQALKGRVIALEKHCEETKIKIEGIERKFAAFEIQNKNDEQLSLQREAPRRKRPESDGLIQLKYQTEDKLDTLGRLGCIPTTQAEEAKKLLEGKRSVVIKGNPGEGKTTMALHLIDNEMYRDRCVVLDNAQDWKTVDTHHVDIVVLDDVFGKYDLDPGRLQEWMVHLPTIQEHVDAGKLRVIITTRVDILSKAYSRLGSLKLFSEDLSLTLSSEQLTNSEKMSILKRELHRHKRTMYEDEKEKCIAYFSGLIGFPQCCSLFAADSKSFNKGPEFFRFPEKIFVANITELGATRFLSLAFLFCNGGILEEHLSPETMPNSSKHLLMELASYLSISEKEASITLLRDVYDNFLEMYVMKSMLSYIQFTHATVSEAVGHVLGDRCLEMVIQYGDSEYLYQRTYTADAKDCNSQNVFIPVSVYGLLAQRMVYDVIYKGLVENVVRHSALKQNSFLIKLKCELRKGNVMKDFFTSVVAGSCIVSGYERYLLEGKCMTFMQYTLQSDDNVVKLVYSQLLELLACAHKNNSSDCWQCGEKQMLLELALYYNHFHIVDKLITMEACYTPVSLCNAARHGDRRRVQTILETLKRSQVFKPKSKEARYALCRAYISGNQNLIEFLLKEGIILDCWHVKSAVQHGNMNSLMKVVEHLKCHNKWNPDEDQDRTDKISWDFFWLIMHFVDSDPEVQSKIPYTRALYIAYIKEEFDKADYLLKNEVKVSHDLLVYVSISGSQKAVAKVIQDLKVSGTWDPHCDGAYEALEKAYSQQKYDVYDLLVRDGVSLKMKNLPGVIIGARISLESIKKAIQYLKDTDSWDPKCDYASEALGQAYVVQKYDVCDLLVQEGFLLQMKNLSGMVYNASSGFLVTSSISLESMKKAIQLMKDTDSWDPKCDHASETLATACEKRKYDVCDLLVQEGVSLRMRNLPHLMQRSLGCVEMALKQLKGIGNWDPKCDDASKALENAYCYERYNVCDLLVQEGVSLTMKNLPDVVFSSVSLEQVEKVIQHLKDTVNWDPKCDDASKALENAYVHQKYDAYNLLVQEGISLKMKNLPNVLYYSVSMKSVQIIIQDLKDTVNWDPKCDDASQALACAYMRLKYDLCDLLLQEGVSLTMKNLSHLVWSDSLESVKEGIQFLKDTNNWDSKCDDSSEALAVTYILGKYDLCDLLVQEGVTLQMKNLPGVIYSVSWRFQVSLASGKRAIQHLKDTDKWDPKCDDASEALANAYNASKYEVCDLLVQEGVSLRMRNLPRVAEGNQESVKKAIQHLKDTDNWDPRCDNASEALENAYSCQKYDVYNLLEQEGVSLKINNLPGVV</sequence>
<name>A0AAE0VZE1_9BIVA</name>
<dbReference type="PANTHER" id="PTHR35083:SF3">
    <property type="entry name" value="SI:CH211-91P5.3"/>
    <property type="match status" value="1"/>
</dbReference>
<organism evidence="3 4">
    <name type="scientific">Potamilus streckersoni</name>
    <dbReference type="NCBI Taxonomy" id="2493646"/>
    <lineage>
        <taxon>Eukaryota</taxon>
        <taxon>Metazoa</taxon>
        <taxon>Spiralia</taxon>
        <taxon>Lophotrochozoa</taxon>
        <taxon>Mollusca</taxon>
        <taxon>Bivalvia</taxon>
        <taxon>Autobranchia</taxon>
        <taxon>Heteroconchia</taxon>
        <taxon>Palaeoheterodonta</taxon>
        <taxon>Unionida</taxon>
        <taxon>Unionoidea</taxon>
        <taxon>Unionidae</taxon>
        <taxon>Ambleminae</taxon>
        <taxon>Lampsilini</taxon>
        <taxon>Potamilus</taxon>
    </lineage>
</organism>
<dbReference type="InterPro" id="IPR027897">
    <property type="entry name" value="DUF4559"/>
</dbReference>
<reference evidence="3" key="3">
    <citation type="submission" date="2023-05" db="EMBL/GenBank/DDBJ databases">
        <authorList>
            <person name="Smith C.H."/>
        </authorList>
    </citation>
    <scope>NUCLEOTIDE SEQUENCE</scope>
    <source>
        <strain evidence="3">CHS0354</strain>
        <tissue evidence="3">Mantle</tissue>
    </source>
</reference>
<evidence type="ECO:0000313" key="4">
    <source>
        <dbReference type="Proteomes" id="UP001195483"/>
    </source>
</evidence>
<feature type="coiled-coil region" evidence="1">
    <location>
        <begin position="328"/>
        <end position="369"/>
    </location>
</feature>
<evidence type="ECO:0000256" key="1">
    <source>
        <dbReference type="SAM" id="Coils"/>
    </source>
</evidence>
<keyword evidence="1" id="KW-0175">Coiled coil</keyword>
<dbReference type="SMART" id="SM00248">
    <property type="entry name" value="ANK"/>
    <property type="match status" value="7"/>
</dbReference>
<dbReference type="PANTHER" id="PTHR35083">
    <property type="entry name" value="RGD1565685 PROTEIN"/>
    <property type="match status" value="1"/>
</dbReference>
<evidence type="ECO:0000259" key="2">
    <source>
        <dbReference type="Pfam" id="PF20720"/>
    </source>
</evidence>
<comment type="caution">
    <text evidence="3">The sequence shown here is derived from an EMBL/GenBank/DDBJ whole genome shotgun (WGS) entry which is preliminary data.</text>
</comment>
<reference evidence="3" key="2">
    <citation type="journal article" date="2021" name="Genome Biol. Evol.">
        <title>Developing a high-quality reference genome for a parasitic bivalve with doubly uniparental inheritance (Bivalvia: Unionida).</title>
        <authorList>
            <person name="Smith C.H."/>
        </authorList>
    </citation>
    <scope>NUCLEOTIDE SEQUENCE</scope>
    <source>
        <strain evidence="3">CHS0354</strain>
        <tissue evidence="3">Mantle</tissue>
    </source>
</reference>
<evidence type="ECO:0000313" key="3">
    <source>
        <dbReference type="EMBL" id="KAK3595786.1"/>
    </source>
</evidence>
<accession>A0AAE0VZE1</accession>
<dbReference type="InterPro" id="IPR002110">
    <property type="entry name" value="Ankyrin_rpt"/>
</dbReference>
<dbReference type="Pfam" id="PF20720">
    <property type="entry name" value="nSTAND3"/>
    <property type="match status" value="1"/>
</dbReference>
<proteinExistence type="predicted"/>
<dbReference type="SUPFAM" id="SSF48403">
    <property type="entry name" value="Ankyrin repeat"/>
    <property type="match status" value="2"/>
</dbReference>
<gene>
    <name evidence="3" type="ORF">CHS0354_025422</name>
</gene>
<dbReference type="Pfam" id="PF15112">
    <property type="entry name" value="DUF4559"/>
    <property type="match status" value="1"/>
</dbReference>
<dbReference type="InterPro" id="IPR049050">
    <property type="entry name" value="nSTAND3"/>
</dbReference>
<dbReference type="SUPFAM" id="SSF52540">
    <property type="entry name" value="P-loop containing nucleoside triphosphate hydrolases"/>
    <property type="match status" value="1"/>
</dbReference>
<protein>
    <recommendedName>
        <fullName evidence="2">Novel STAND NTPase 3 domain-containing protein</fullName>
    </recommendedName>
</protein>
<dbReference type="Proteomes" id="UP001195483">
    <property type="component" value="Unassembled WGS sequence"/>
</dbReference>
<dbReference type="Gene3D" id="1.25.40.20">
    <property type="entry name" value="Ankyrin repeat-containing domain"/>
    <property type="match status" value="2"/>
</dbReference>
<dbReference type="InterPro" id="IPR036770">
    <property type="entry name" value="Ankyrin_rpt-contain_sf"/>
</dbReference>
<feature type="domain" description="Novel STAND NTPase 3" evidence="2">
    <location>
        <begin position="421"/>
        <end position="571"/>
    </location>
</feature>
<reference evidence="3" key="1">
    <citation type="journal article" date="2021" name="Genome Biol. Evol.">
        <title>A High-Quality Reference Genome for a Parasitic Bivalve with Doubly Uniparental Inheritance (Bivalvia: Unionida).</title>
        <authorList>
            <person name="Smith C.H."/>
        </authorList>
    </citation>
    <scope>NUCLEOTIDE SEQUENCE</scope>
    <source>
        <strain evidence="3">CHS0354</strain>
    </source>
</reference>
<dbReference type="InterPro" id="IPR027417">
    <property type="entry name" value="P-loop_NTPase"/>
</dbReference>